<evidence type="ECO:0000313" key="2">
    <source>
        <dbReference type="Proteomes" id="UP001596042"/>
    </source>
</evidence>
<dbReference type="Proteomes" id="UP001596042">
    <property type="component" value="Unassembled WGS sequence"/>
</dbReference>
<organism evidence="1 2">
    <name type="scientific">Daeguia caeni</name>
    <dbReference type="NCBI Taxonomy" id="439612"/>
    <lineage>
        <taxon>Bacteria</taxon>
        <taxon>Pseudomonadati</taxon>
        <taxon>Pseudomonadota</taxon>
        <taxon>Alphaproteobacteria</taxon>
        <taxon>Hyphomicrobiales</taxon>
        <taxon>Brucellaceae</taxon>
        <taxon>Daeguia</taxon>
    </lineage>
</organism>
<comment type="caution">
    <text evidence="1">The sequence shown here is derived from an EMBL/GenBank/DDBJ whole genome shotgun (WGS) entry which is preliminary data.</text>
</comment>
<sequence length="161" mass="17600">MKKAVCHHHTLAATVTVSVPSIAVEKTMLVQVQWNDEDNRPPLIRVREANRAILARAAMTSLSTTQTGVSTVQTSWAHGRSDAHWNAATLLLMTFFLTAAAICARNQTPWPPCHRYRRCIQWPYPGYPTGASTGLLISGQGNTAFLTVSGQTPCRMSGLIL</sequence>
<gene>
    <name evidence="1" type="ORF">ACFO1V_01875</name>
</gene>
<proteinExistence type="predicted"/>
<keyword evidence="2" id="KW-1185">Reference proteome</keyword>
<evidence type="ECO:0000313" key="1">
    <source>
        <dbReference type="EMBL" id="MFC4623985.1"/>
    </source>
</evidence>
<reference evidence="2" key="1">
    <citation type="journal article" date="2019" name="Int. J. Syst. Evol. Microbiol.">
        <title>The Global Catalogue of Microorganisms (GCM) 10K type strain sequencing project: providing services to taxonomists for standard genome sequencing and annotation.</title>
        <authorList>
            <consortium name="The Broad Institute Genomics Platform"/>
            <consortium name="The Broad Institute Genome Sequencing Center for Infectious Disease"/>
            <person name="Wu L."/>
            <person name="Ma J."/>
        </authorList>
    </citation>
    <scope>NUCLEOTIDE SEQUENCE [LARGE SCALE GENOMIC DNA]</scope>
    <source>
        <strain evidence="2">CGMCC 1.15731</strain>
    </source>
</reference>
<protein>
    <submittedName>
        <fullName evidence="1">Uncharacterized protein</fullName>
    </submittedName>
</protein>
<accession>A0ABV9H3C8</accession>
<name>A0ABV9H3C8_9HYPH</name>
<dbReference type="EMBL" id="JBHSEL010000023">
    <property type="protein sequence ID" value="MFC4623985.1"/>
    <property type="molecule type" value="Genomic_DNA"/>
</dbReference>
<dbReference type="RefSeq" id="WP_374831462.1">
    <property type="nucleotide sequence ID" value="NZ_JBHEEZ010000009.1"/>
</dbReference>